<dbReference type="GeneID" id="40329883"/>
<feature type="compositionally biased region" description="Basic and acidic residues" evidence="1">
    <location>
        <begin position="201"/>
        <end position="219"/>
    </location>
</feature>
<dbReference type="Proteomes" id="UP000283634">
    <property type="component" value="Unassembled WGS sequence"/>
</dbReference>
<evidence type="ECO:0000256" key="1">
    <source>
        <dbReference type="SAM" id="MobiDB-lite"/>
    </source>
</evidence>
<comment type="caution">
    <text evidence="2">The sequence shown here is derived from an EMBL/GenBank/DDBJ whole genome shotgun (WGS) entry which is preliminary data.</text>
</comment>
<proteinExistence type="predicted"/>
<dbReference type="RefSeq" id="XP_029237398.1">
    <property type="nucleotide sequence ID" value="XM_029382809.1"/>
</dbReference>
<evidence type="ECO:0000313" key="3">
    <source>
        <dbReference type="Proteomes" id="UP000283634"/>
    </source>
</evidence>
<sequence length="504" mass="57491">MDSRASTSFRRPSAVTSRLRSLTLANATGTDSDRRFSIRQRLRGPRTNKNVLSSNAVYADDCGLMVSLMQKACPTFPERAGCHNSGEKCEQNETESQLYLKALLRGLDEALKRRKTNAKSQSVSKESATLRVQSGGTPRASPVAAEKGALEVWMEAQRGKHRITRSAEAFSKNRSLVIAINKGRFPSDASAPISEAVRKWENEDHHQSHPIRHNHDQQQEPRQIIEVTDDGEVDEKNCQGASTSSPKGFNEFPTLLERLKREPVQSWRLIHNLTEEPEPPVRERRHRATCRTVDSMFVERLRHKFDYVSYKEQFNLDNALAARDVCRYMVMRHEASTNGQPPLRALAGVFKRDSMRFTTRGKEAPLASNEDFLRRCVWMKRAGEIALEEERQRIIDGIQAFELRVQAASLSKEAVDKLKKDLVKVLKQWPCSYRKHHVFTRADFVEWVRKRNKLQRMAGNDQVQWQSLAESMASRAEASFIEHVLALLPQDKGVHATRRPATVQ</sequence>
<keyword evidence="3" id="KW-1185">Reference proteome</keyword>
<protein>
    <submittedName>
        <fullName evidence="2">Putative DNA repair protein RAD2</fullName>
    </submittedName>
</protein>
<evidence type="ECO:0000313" key="2">
    <source>
        <dbReference type="EMBL" id="RNF03244.1"/>
    </source>
</evidence>
<accession>A0A3R7RIH3</accession>
<dbReference type="AlphaFoldDB" id="A0A3R7RIH3"/>
<feature type="compositionally biased region" description="Polar residues" evidence="1">
    <location>
        <begin position="118"/>
        <end position="136"/>
    </location>
</feature>
<feature type="region of interest" description="Disordered" evidence="1">
    <location>
        <begin position="115"/>
        <end position="143"/>
    </location>
</feature>
<feature type="region of interest" description="Disordered" evidence="1">
    <location>
        <begin position="201"/>
        <end position="220"/>
    </location>
</feature>
<reference evidence="2 3" key="1">
    <citation type="journal article" date="2018" name="BMC Genomics">
        <title>Genomic comparison of Trypanosoma conorhini and Trypanosoma rangeli to Trypanosoma cruzi strains of high and low virulence.</title>
        <authorList>
            <person name="Bradwell K.R."/>
            <person name="Koparde V.N."/>
            <person name="Matveyev A.V."/>
            <person name="Serrano M.G."/>
            <person name="Alves J.M."/>
            <person name="Parikh H."/>
            <person name="Huang B."/>
            <person name="Lee V."/>
            <person name="Espinosa-Alvarez O."/>
            <person name="Ortiz P.A."/>
            <person name="Costa-Martins A.G."/>
            <person name="Teixeira M.M."/>
            <person name="Buck G.A."/>
        </authorList>
    </citation>
    <scope>NUCLEOTIDE SEQUENCE [LARGE SCALE GENOMIC DNA]</scope>
    <source>
        <strain evidence="2 3">AM80</strain>
    </source>
</reference>
<dbReference type="OMA" id="MQKACPT"/>
<organism evidence="2 3">
    <name type="scientific">Trypanosoma rangeli</name>
    <dbReference type="NCBI Taxonomy" id="5698"/>
    <lineage>
        <taxon>Eukaryota</taxon>
        <taxon>Discoba</taxon>
        <taxon>Euglenozoa</taxon>
        <taxon>Kinetoplastea</taxon>
        <taxon>Metakinetoplastina</taxon>
        <taxon>Trypanosomatida</taxon>
        <taxon>Trypanosomatidae</taxon>
        <taxon>Trypanosoma</taxon>
        <taxon>Herpetosoma</taxon>
    </lineage>
</organism>
<gene>
    <name evidence="2" type="ORF">TraAM80_05950</name>
</gene>
<dbReference type="EMBL" id="MKGL01000203">
    <property type="protein sequence ID" value="RNF03244.1"/>
    <property type="molecule type" value="Genomic_DNA"/>
</dbReference>
<dbReference type="OrthoDB" id="251651at2759"/>
<name>A0A3R7RIH3_TRYRA</name>